<dbReference type="UniPathway" id="UPA00574">
    <property type="reaction ID" value="UER00637"/>
</dbReference>
<dbReference type="InterPro" id="IPR006083">
    <property type="entry name" value="PRK/URK"/>
</dbReference>
<evidence type="ECO:0000256" key="9">
    <source>
        <dbReference type="ARBA" id="ARBA00022741"/>
    </source>
</evidence>
<dbReference type="PRINTS" id="PR00988">
    <property type="entry name" value="URIDINKINASE"/>
</dbReference>
<proteinExistence type="inferred from homology"/>
<keyword evidence="7" id="KW-0963">Cytoplasm</keyword>
<comment type="pathway">
    <text evidence="2">Pyrimidine metabolism; UMP biosynthesis via salvage pathway; UMP from uridine: step 1/1.</text>
</comment>
<dbReference type="InterPro" id="IPR027417">
    <property type="entry name" value="P-loop_NTPase"/>
</dbReference>
<evidence type="ECO:0000256" key="5">
    <source>
        <dbReference type="ARBA" id="ARBA00012137"/>
    </source>
</evidence>
<reference evidence="17" key="1">
    <citation type="journal article" date="2012" name="PLoS ONE">
        <title>Gene sets for utilization of primary and secondary nutrition supplies in the distal gut of endangered iberian lynx.</title>
        <authorList>
            <person name="Alcaide M."/>
            <person name="Messina E."/>
            <person name="Richter M."/>
            <person name="Bargiela R."/>
            <person name="Peplies J."/>
            <person name="Huws S.A."/>
            <person name="Newbold C.J."/>
            <person name="Golyshin P.N."/>
            <person name="Simon M.A."/>
            <person name="Lopez G."/>
            <person name="Yakimov M.M."/>
            <person name="Ferrer M."/>
        </authorList>
    </citation>
    <scope>NUCLEOTIDE SEQUENCE</scope>
</reference>
<evidence type="ECO:0000256" key="11">
    <source>
        <dbReference type="ARBA" id="ARBA00022840"/>
    </source>
</evidence>
<comment type="similarity">
    <text evidence="4">Belongs to the uridine kinase family.</text>
</comment>
<evidence type="ECO:0000256" key="15">
    <source>
        <dbReference type="ARBA" id="ARBA00048909"/>
    </source>
</evidence>
<keyword evidence="8" id="KW-0808">Transferase</keyword>
<dbReference type="PANTHER" id="PTHR10285">
    <property type="entry name" value="URIDINE KINASE"/>
    <property type="match status" value="1"/>
</dbReference>
<dbReference type="GO" id="GO:0044211">
    <property type="term" value="P:CTP salvage"/>
    <property type="evidence" value="ECO:0007669"/>
    <property type="project" value="UniProtKB-UniPathway"/>
</dbReference>
<keyword evidence="9" id="KW-0547">Nucleotide-binding</keyword>
<evidence type="ECO:0000256" key="12">
    <source>
        <dbReference type="ARBA" id="ARBA00030641"/>
    </source>
</evidence>
<accession>J9DBR6</accession>
<evidence type="ECO:0000256" key="13">
    <source>
        <dbReference type="ARBA" id="ARBA00031452"/>
    </source>
</evidence>
<comment type="caution">
    <text evidence="17">The sequence shown here is derived from an EMBL/GenBank/DDBJ whole genome shotgun (WGS) entry which is preliminary data.</text>
</comment>
<gene>
    <name evidence="17" type="ORF">EVA_01412</name>
</gene>
<evidence type="ECO:0000256" key="6">
    <source>
        <dbReference type="ARBA" id="ARBA00021478"/>
    </source>
</evidence>
<comment type="pathway">
    <text evidence="3">Pyrimidine metabolism; CTP biosynthesis via salvage pathway; CTP from cytidine: step 1/3.</text>
</comment>
<dbReference type="GO" id="GO:0005524">
    <property type="term" value="F:ATP binding"/>
    <property type="evidence" value="ECO:0007669"/>
    <property type="project" value="UniProtKB-KW"/>
</dbReference>
<sequence length="262" mass="29879">MVAKIRKSDNFLLYSHKIIYFRRQTVGGSACCSRALCLFLPDIFFFTNLKNQFIVLIIGIAGGTGSGKTTVVRKIVESLPDGSVAVIPQDSYYNDQSDLPLELRKQTNFDHPDAFEWPLLAHQIEELKAGRAIEQPTYSYITCTRLAETVHVEPKDVIIVEGIMTLYDKSLRDQMDLKIFVDAGPDERLLRVIVRDIAERGHPLEMLISKYRNVLKPMHDEFIEPTKQFADIIIPNGGQNERAIQMMQLYIMSALQEQKMAK</sequence>
<evidence type="ECO:0000256" key="1">
    <source>
        <dbReference type="ARBA" id="ARBA00004496"/>
    </source>
</evidence>
<comment type="subcellular location">
    <subcellularLocation>
        <location evidence="1">Cytoplasm</location>
    </subcellularLocation>
</comment>
<dbReference type="Gene3D" id="3.40.50.300">
    <property type="entry name" value="P-loop containing nucleotide triphosphate hydrolases"/>
    <property type="match status" value="1"/>
</dbReference>
<evidence type="ECO:0000256" key="10">
    <source>
        <dbReference type="ARBA" id="ARBA00022777"/>
    </source>
</evidence>
<dbReference type="AlphaFoldDB" id="J9DBR6"/>
<evidence type="ECO:0000256" key="4">
    <source>
        <dbReference type="ARBA" id="ARBA00005408"/>
    </source>
</evidence>
<comment type="catalytic activity">
    <reaction evidence="15">
        <text>uridine + ATP = UMP + ADP + H(+)</text>
        <dbReference type="Rhea" id="RHEA:16825"/>
        <dbReference type="ChEBI" id="CHEBI:15378"/>
        <dbReference type="ChEBI" id="CHEBI:16704"/>
        <dbReference type="ChEBI" id="CHEBI:30616"/>
        <dbReference type="ChEBI" id="CHEBI:57865"/>
        <dbReference type="ChEBI" id="CHEBI:456216"/>
        <dbReference type="EC" id="2.7.1.48"/>
    </reaction>
</comment>
<dbReference type="UniPathway" id="UPA00579">
    <property type="reaction ID" value="UER00640"/>
</dbReference>
<evidence type="ECO:0000256" key="3">
    <source>
        <dbReference type="ARBA" id="ARBA00004784"/>
    </source>
</evidence>
<dbReference type="GO" id="GO:0004849">
    <property type="term" value="F:uridine kinase activity"/>
    <property type="evidence" value="ECO:0007669"/>
    <property type="project" value="UniProtKB-EC"/>
</dbReference>
<dbReference type="EC" id="2.7.1.48" evidence="5"/>
<dbReference type="SUPFAM" id="SSF52540">
    <property type="entry name" value="P-loop containing nucleoside triphosphate hydrolases"/>
    <property type="match status" value="1"/>
</dbReference>
<dbReference type="NCBIfam" id="NF004018">
    <property type="entry name" value="PRK05480.1"/>
    <property type="match status" value="1"/>
</dbReference>
<evidence type="ECO:0000313" key="17">
    <source>
        <dbReference type="EMBL" id="EJX10366.1"/>
    </source>
</evidence>
<dbReference type="InterPro" id="IPR026008">
    <property type="entry name" value="Uridine_kinase"/>
</dbReference>
<protein>
    <recommendedName>
        <fullName evidence="6">Uridine kinase</fullName>
        <ecNumber evidence="5">2.7.1.48</ecNumber>
    </recommendedName>
    <alternativeName>
        <fullName evidence="12">Cytidine monophosphokinase</fullName>
    </alternativeName>
    <alternativeName>
        <fullName evidence="13">Uridine monophosphokinase</fullName>
    </alternativeName>
</protein>
<evidence type="ECO:0000256" key="8">
    <source>
        <dbReference type="ARBA" id="ARBA00022679"/>
    </source>
</evidence>
<dbReference type="NCBIfam" id="TIGR00235">
    <property type="entry name" value="udk"/>
    <property type="match status" value="1"/>
</dbReference>
<dbReference type="EMBL" id="AMCI01000199">
    <property type="protein sequence ID" value="EJX10366.1"/>
    <property type="molecule type" value="Genomic_DNA"/>
</dbReference>
<dbReference type="Pfam" id="PF00485">
    <property type="entry name" value="PRK"/>
    <property type="match status" value="1"/>
</dbReference>
<name>J9DBR6_9ZZZZ</name>
<evidence type="ECO:0000256" key="14">
    <source>
        <dbReference type="ARBA" id="ARBA00047436"/>
    </source>
</evidence>
<dbReference type="CDD" id="cd02023">
    <property type="entry name" value="UMPK"/>
    <property type="match status" value="1"/>
</dbReference>
<dbReference type="InterPro" id="IPR000764">
    <property type="entry name" value="Uridine_kinase-like"/>
</dbReference>
<dbReference type="GO" id="GO:0005737">
    <property type="term" value="C:cytoplasm"/>
    <property type="evidence" value="ECO:0007669"/>
    <property type="project" value="UniProtKB-SubCell"/>
</dbReference>
<evidence type="ECO:0000256" key="2">
    <source>
        <dbReference type="ARBA" id="ARBA00004690"/>
    </source>
</evidence>
<dbReference type="GO" id="GO:0044206">
    <property type="term" value="P:UMP salvage"/>
    <property type="evidence" value="ECO:0007669"/>
    <property type="project" value="UniProtKB-UniPathway"/>
</dbReference>
<keyword evidence="10 17" id="KW-0418">Kinase</keyword>
<evidence type="ECO:0000259" key="16">
    <source>
        <dbReference type="Pfam" id="PF00485"/>
    </source>
</evidence>
<organism evidence="17">
    <name type="scientific">gut metagenome</name>
    <dbReference type="NCBI Taxonomy" id="749906"/>
    <lineage>
        <taxon>unclassified sequences</taxon>
        <taxon>metagenomes</taxon>
        <taxon>organismal metagenomes</taxon>
    </lineage>
</organism>
<dbReference type="HAMAP" id="MF_00551">
    <property type="entry name" value="Uridine_kinase"/>
    <property type="match status" value="1"/>
</dbReference>
<comment type="catalytic activity">
    <reaction evidence="14">
        <text>cytidine + ATP = CMP + ADP + H(+)</text>
        <dbReference type="Rhea" id="RHEA:24674"/>
        <dbReference type="ChEBI" id="CHEBI:15378"/>
        <dbReference type="ChEBI" id="CHEBI:17562"/>
        <dbReference type="ChEBI" id="CHEBI:30616"/>
        <dbReference type="ChEBI" id="CHEBI:60377"/>
        <dbReference type="ChEBI" id="CHEBI:456216"/>
        <dbReference type="EC" id="2.7.1.48"/>
    </reaction>
</comment>
<feature type="domain" description="Phosphoribulokinase/uridine kinase" evidence="16">
    <location>
        <begin position="57"/>
        <end position="240"/>
    </location>
</feature>
<evidence type="ECO:0000256" key="7">
    <source>
        <dbReference type="ARBA" id="ARBA00022490"/>
    </source>
</evidence>
<keyword evidence="11" id="KW-0067">ATP-binding</keyword>